<dbReference type="PANTHER" id="PTHR12694">
    <property type="entry name" value="TRANSCRIPTION INITIATION FACTOR IIA SUBUNIT 1"/>
    <property type="match status" value="1"/>
</dbReference>
<feature type="compositionally biased region" description="Basic residues" evidence="5">
    <location>
        <begin position="296"/>
        <end position="308"/>
    </location>
</feature>
<keyword evidence="3" id="KW-0804">Transcription</keyword>
<feature type="region of interest" description="Disordered" evidence="5">
    <location>
        <begin position="167"/>
        <end position="245"/>
    </location>
</feature>
<dbReference type="Gene3D" id="1.10.287.100">
    <property type="match status" value="1"/>
</dbReference>
<evidence type="ECO:0000313" key="6">
    <source>
        <dbReference type="EMBL" id="QBZ55987.1"/>
    </source>
</evidence>
<dbReference type="AlphaFoldDB" id="A0A4P7N0X6"/>
<proteinExistence type="inferred from homology"/>
<evidence type="ECO:0000313" key="7">
    <source>
        <dbReference type="Proteomes" id="UP000294847"/>
    </source>
</evidence>
<organism evidence="6 7">
    <name type="scientific">Pyricularia oryzae</name>
    <name type="common">Rice blast fungus</name>
    <name type="synonym">Magnaporthe oryzae</name>
    <dbReference type="NCBI Taxonomy" id="318829"/>
    <lineage>
        <taxon>Eukaryota</taxon>
        <taxon>Fungi</taxon>
        <taxon>Dikarya</taxon>
        <taxon>Ascomycota</taxon>
        <taxon>Pezizomycotina</taxon>
        <taxon>Sordariomycetes</taxon>
        <taxon>Sordariomycetidae</taxon>
        <taxon>Magnaporthales</taxon>
        <taxon>Pyriculariaceae</taxon>
        <taxon>Pyricularia</taxon>
    </lineage>
</organism>
<feature type="compositionally biased region" description="Polar residues" evidence="5">
    <location>
        <begin position="81"/>
        <end position="92"/>
    </location>
</feature>
<keyword evidence="4" id="KW-0539">Nucleus</keyword>
<dbReference type="InterPro" id="IPR009088">
    <property type="entry name" value="TFIIA_b-brl"/>
</dbReference>
<dbReference type="SUPFAM" id="SSF47396">
    <property type="entry name" value="Transcription factor IIA (TFIIA), alpha-helical domain"/>
    <property type="match status" value="1"/>
</dbReference>
<dbReference type="GO" id="GO:0005672">
    <property type="term" value="C:transcription factor TFIIA complex"/>
    <property type="evidence" value="ECO:0007669"/>
    <property type="project" value="InterPro"/>
</dbReference>
<evidence type="ECO:0008006" key="8">
    <source>
        <dbReference type="Google" id="ProtNLM"/>
    </source>
</evidence>
<feature type="compositionally biased region" description="Polar residues" evidence="5">
    <location>
        <begin position="312"/>
        <end position="323"/>
    </location>
</feature>
<dbReference type="CDD" id="cd07976">
    <property type="entry name" value="TFIIA_alpha_beta_like"/>
    <property type="match status" value="1"/>
</dbReference>
<dbReference type="Pfam" id="PF03153">
    <property type="entry name" value="TFIIA"/>
    <property type="match status" value="1"/>
</dbReference>
<feature type="region of interest" description="Disordered" evidence="5">
    <location>
        <begin position="51"/>
        <end position="114"/>
    </location>
</feature>
<feature type="compositionally biased region" description="Polar residues" evidence="5">
    <location>
        <begin position="230"/>
        <end position="239"/>
    </location>
</feature>
<evidence type="ECO:0000256" key="5">
    <source>
        <dbReference type="SAM" id="MobiDB-lite"/>
    </source>
</evidence>
<feature type="region of interest" description="Disordered" evidence="5">
    <location>
        <begin position="292"/>
        <end position="361"/>
    </location>
</feature>
<dbReference type="InterPro" id="IPR004855">
    <property type="entry name" value="TFIIA_asu/bsu"/>
</dbReference>
<feature type="compositionally biased region" description="Acidic residues" evidence="5">
    <location>
        <begin position="329"/>
        <end position="361"/>
    </location>
</feature>
<dbReference type="PANTHER" id="PTHR12694:SF8">
    <property type="entry name" value="TRANSCRIPTION INITIATION FACTOR IIA SUBUNIT 1"/>
    <property type="match status" value="1"/>
</dbReference>
<comment type="subcellular location">
    <subcellularLocation>
        <location evidence="1">Nucleus</location>
    </subcellularLocation>
</comment>
<dbReference type="SMART" id="SM01371">
    <property type="entry name" value="TFIIA"/>
    <property type="match status" value="1"/>
</dbReference>
<feature type="compositionally biased region" description="Low complexity" evidence="5">
    <location>
        <begin position="167"/>
        <end position="177"/>
    </location>
</feature>
<evidence type="ECO:0000256" key="3">
    <source>
        <dbReference type="ARBA" id="ARBA00023163"/>
    </source>
</evidence>
<feature type="compositionally biased region" description="Pro residues" evidence="5">
    <location>
        <begin position="61"/>
        <end position="70"/>
    </location>
</feature>
<protein>
    <recommendedName>
        <fullName evidence="8">Transcription factor IIA, alpha/beta subunit</fullName>
    </recommendedName>
</protein>
<name>A0A4P7N0X6_PYROR</name>
<dbReference type="FunFam" id="2.30.18.10:FF:000006">
    <property type="entry name" value="Transcription factor TFIIA complex subunit Toa1"/>
    <property type="match status" value="1"/>
</dbReference>
<evidence type="ECO:0000256" key="1">
    <source>
        <dbReference type="ARBA" id="ARBA00004123"/>
    </source>
</evidence>
<accession>A0A4P7N0X6</accession>
<dbReference type="SUPFAM" id="SSF50784">
    <property type="entry name" value="Transcription factor IIA (TFIIA), beta-barrel domain"/>
    <property type="match status" value="1"/>
</dbReference>
<gene>
    <name evidence="6" type="ORF">PoMZ_00893</name>
</gene>
<reference evidence="6 7" key="1">
    <citation type="journal article" date="2019" name="Mol. Biol. Evol.">
        <title>Blast fungal genomes show frequent chromosomal changes, gene gains and losses, and effector gene turnover.</title>
        <authorList>
            <person name="Gomez Luciano L.B."/>
            <person name="Jason Tsai I."/>
            <person name="Chuma I."/>
            <person name="Tosa Y."/>
            <person name="Chen Y.H."/>
            <person name="Li J.Y."/>
            <person name="Li M.Y."/>
            <person name="Jade Lu M.Y."/>
            <person name="Nakayashiki H."/>
            <person name="Li W.H."/>
        </authorList>
    </citation>
    <scope>NUCLEOTIDE SEQUENCE [LARGE SCALE GENOMIC DNA]</scope>
    <source>
        <strain evidence="6">MZ5-1-6</strain>
    </source>
</reference>
<evidence type="ECO:0000256" key="4">
    <source>
        <dbReference type="ARBA" id="ARBA00023242"/>
    </source>
</evidence>
<comment type="similarity">
    <text evidence="2">Belongs to the TFIIA subunit 1 family.</text>
</comment>
<sequence length="408" mass="44614">MSNAVVGTVYEQIIKGVMEASRTDFEDNGFGESEINELQQVWQQKLTTMGAASFPWDPKPDAPTPPPPPAQADQHRMPPTANYTQATLSPPTAAQPGLALPRPNPPANNGVQQKKDATIGEPAIKLEPGTQPVGQFAPPAGNATNIAQQRAMQNIANYAAANNMMQSGAQAQQQRMPMPMPMPPAQAQQQQQQQQQQQPQLAQQQAYQQHQQQIPSNPQQQMQPPQQPQNGSLGQSQTDGPAHEEDTWEAVMMRRNADGSATAMGRVEVDRMLHAKIAAQAKAMEGGGLMVPLKQVKTKKNKDRRRRAAPQATITGPSTSGGSVPQVDGPDDDDGDEDLDDAINSDLDDDNEPDESDEDGDELQQQMLCLYDKVQRVKNKWKCTLKDGVLCVNGKEYVFHKATGEYEW</sequence>
<evidence type="ECO:0000256" key="2">
    <source>
        <dbReference type="ARBA" id="ARBA00010059"/>
    </source>
</evidence>
<feature type="compositionally biased region" description="Low complexity" evidence="5">
    <location>
        <begin position="185"/>
        <end position="224"/>
    </location>
</feature>
<dbReference type="Proteomes" id="UP000294847">
    <property type="component" value="Chromosome 2"/>
</dbReference>
<dbReference type="EMBL" id="CP034205">
    <property type="protein sequence ID" value="QBZ55987.1"/>
    <property type="molecule type" value="Genomic_DNA"/>
</dbReference>
<dbReference type="GO" id="GO:0006367">
    <property type="term" value="P:transcription initiation at RNA polymerase II promoter"/>
    <property type="evidence" value="ECO:0007669"/>
    <property type="project" value="InterPro"/>
</dbReference>
<dbReference type="Gene3D" id="2.30.18.10">
    <property type="entry name" value="Transcription factor IIA (TFIIA), beta-barrel domain"/>
    <property type="match status" value="1"/>
</dbReference>